<dbReference type="InterPro" id="IPR029058">
    <property type="entry name" value="AB_hydrolase_fold"/>
</dbReference>
<dbReference type="Proteomes" id="UP000186079">
    <property type="component" value="Unassembled WGS sequence"/>
</dbReference>
<evidence type="ECO:0000313" key="2">
    <source>
        <dbReference type="EMBL" id="SIR40730.1"/>
    </source>
</evidence>
<dbReference type="PRINTS" id="PR00412">
    <property type="entry name" value="EPOXHYDRLASE"/>
</dbReference>
<dbReference type="RefSeq" id="WP_051587390.1">
    <property type="nucleotide sequence ID" value="NZ_FTMC01000022.1"/>
</dbReference>
<dbReference type="SUPFAM" id="SSF53474">
    <property type="entry name" value="alpha/beta-Hydrolases"/>
    <property type="match status" value="1"/>
</dbReference>
<organism evidence="2 3">
    <name type="scientific">Pseudomonas flexibilis</name>
    <dbReference type="NCBI Taxonomy" id="706570"/>
    <lineage>
        <taxon>Bacteria</taxon>
        <taxon>Pseudomonadati</taxon>
        <taxon>Pseudomonadota</taxon>
        <taxon>Gammaproteobacteria</taxon>
        <taxon>Pseudomonadales</taxon>
        <taxon>Pseudomonadaceae</taxon>
        <taxon>Pseudomonas</taxon>
    </lineage>
</organism>
<gene>
    <name evidence="2" type="ORF">SAMN05421672_12246</name>
</gene>
<dbReference type="AlphaFoldDB" id="A0A1N7ANL1"/>
<dbReference type="InterPro" id="IPR000639">
    <property type="entry name" value="Epox_hydrolase-like"/>
</dbReference>
<accession>A0A1N7ANL1</accession>
<dbReference type="PANTHER" id="PTHR43798">
    <property type="entry name" value="MONOACYLGLYCEROL LIPASE"/>
    <property type="match status" value="1"/>
</dbReference>
<dbReference type="EMBL" id="FTMC01000022">
    <property type="protein sequence ID" value="SIR40730.1"/>
    <property type="molecule type" value="Genomic_DNA"/>
</dbReference>
<dbReference type="GO" id="GO:0046464">
    <property type="term" value="P:acylglycerol catabolic process"/>
    <property type="evidence" value="ECO:0007669"/>
    <property type="project" value="TreeGrafter"/>
</dbReference>
<evidence type="ECO:0000313" key="3">
    <source>
        <dbReference type="Proteomes" id="UP000186079"/>
    </source>
</evidence>
<dbReference type="PANTHER" id="PTHR43798:SF33">
    <property type="entry name" value="HYDROLASE, PUTATIVE (AFU_ORTHOLOGUE AFUA_2G14860)-RELATED"/>
    <property type="match status" value="1"/>
</dbReference>
<dbReference type="Gene3D" id="3.40.50.1820">
    <property type="entry name" value="alpha/beta hydrolase"/>
    <property type="match status" value="1"/>
</dbReference>
<reference evidence="2 3" key="1">
    <citation type="submission" date="2017-01" db="EMBL/GenBank/DDBJ databases">
        <authorList>
            <person name="Mah S.A."/>
            <person name="Swanson W.J."/>
            <person name="Moy G.W."/>
            <person name="Vacquier V.D."/>
        </authorList>
    </citation>
    <scope>NUCLEOTIDE SEQUENCE [LARGE SCALE GENOMIC DNA]</scope>
    <source>
        <strain evidence="2 3">ATCC 29606</strain>
    </source>
</reference>
<name>A0A1N7ANL1_9PSED</name>
<dbReference type="GO" id="GO:0047372">
    <property type="term" value="F:monoacylglycerol lipase activity"/>
    <property type="evidence" value="ECO:0007669"/>
    <property type="project" value="TreeGrafter"/>
</dbReference>
<feature type="domain" description="AB hydrolase-1" evidence="1">
    <location>
        <begin position="39"/>
        <end position="287"/>
    </location>
</feature>
<evidence type="ECO:0000259" key="1">
    <source>
        <dbReference type="Pfam" id="PF00561"/>
    </source>
</evidence>
<dbReference type="GO" id="GO:0016020">
    <property type="term" value="C:membrane"/>
    <property type="evidence" value="ECO:0007669"/>
    <property type="project" value="TreeGrafter"/>
</dbReference>
<dbReference type="InterPro" id="IPR000073">
    <property type="entry name" value="AB_hydrolase_1"/>
</dbReference>
<dbReference type="Pfam" id="PF00561">
    <property type="entry name" value="Abhydrolase_1"/>
    <property type="match status" value="1"/>
</dbReference>
<proteinExistence type="predicted"/>
<sequence>MSDGNIPCAPTLRQPIRHRVVTGDGVHLATYRWGRADGPVLLLVHGYPDNHAIWLPLVDALADDFQIIAYDVRGFGASQKPRRLRAYRLERLAKDLEAVIRATSPERPVHLVGHDWGSIQCWEAVTEPRLQPLLASYTSVSGPCLDHVGHWMRERLAEKRAGAWRQVGGQWLSSWYIGFFHLPLLPELCWRLGLDRAWPWLLQRLEGLRDVPPNPSQRADGLHGVALYRANFMPRLCRPRARHTPVAVQLIVPLRDRFVRPQLFEGLQRWVPRLMRRDTPAGHWQLLAQPGELADRLRDFVADVEKAGQSS</sequence>
<protein>
    <submittedName>
        <fullName evidence="2">Pimeloyl-ACP methyl ester carboxylesterase</fullName>
    </submittedName>
</protein>
<dbReference type="InterPro" id="IPR050266">
    <property type="entry name" value="AB_hydrolase_sf"/>
</dbReference>